<proteinExistence type="predicted"/>
<keyword evidence="3" id="KW-1185">Reference proteome</keyword>
<dbReference type="Proteomes" id="UP001141806">
    <property type="component" value="Unassembled WGS sequence"/>
</dbReference>
<sequence>MQVSTKTEGMQKTKKKKKERKKKNRVKAFGSQREMQAQEYPNELQRENSNKINLLPSSTALSIKYILPLPAIWNPKQIRTKPQLPSFSSFLFLDLEPKANPPL</sequence>
<feature type="compositionally biased region" description="Basic residues" evidence="1">
    <location>
        <begin position="12"/>
        <end position="26"/>
    </location>
</feature>
<feature type="region of interest" description="Disordered" evidence="1">
    <location>
        <begin position="1"/>
        <end position="48"/>
    </location>
</feature>
<gene>
    <name evidence="2" type="ORF">NE237_010481</name>
</gene>
<dbReference type="AlphaFoldDB" id="A0A9Q0L0N3"/>
<feature type="compositionally biased region" description="Polar residues" evidence="1">
    <location>
        <begin position="1"/>
        <end position="10"/>
    </location>
</feature>
<evidence type="ECO:0000313" key="3">
    <source>
        <dbReference type="Proteomes" id="UP001141806"/>
    </source>
</evidence>
<reference evidence="2" key="1">
    <citation type="journal article" date="2023" name="Plant J.">
        <title>The genome of the king protea, Protea cynaroides.</title>
        <authorList>
            <person name="Chang J."/>
            <person name="Duong T.A."/>
            <person name="Schoeman C."/>
            <person name="Ma X."/>
            <person name="Roodt D."/>
            <person name="Barker N."/>
            <person name="Li Z."/>
            <person name="Van de Peer Y."/>
            <person name="Mizrachi E."/>
        </authorList>
    </citation>
    <scope>NUCLEOTIDE SEQUENCE</scope>
    <source>
        <tissue evidence="2">Young leaves</tissue>
    </source>
</reference>
<dbReference type="EMBL" id="JAMYWD010000002">
    <property type="protein sequence ID" value="KAJ4979701.1"/>
    <property type="molecule type" value="Genomic_DNA"/>
</dbReference>
<name>A0A9Q0L0N3_9MAGN</name>
<accession>A0A9Q0L0N3</accession>
<evidence type="ECO:0000313" key="2">
    <source>
        <dbReference type="EMBL" id="KAJ4979701.1"/>
    </source>
</evidence>
<organism evidence="2 3">
    <name type="scientific">Protea cynaroides</name>
    <dbReference type="NCBI Taxonomy" id="273540"/>
    <lineage>
        <taxon>Eukaryota</taxon>
        <taxon>Viridiplantae</taxon>
        <taxon>Streptophyta</taxon>
        <taxon>Embryophyta</taxon>
        <taxon>Tracheophyta</taxon>
        <taxon>Spermatophyta</taxon>
        <taxon>Magnoliopsida</taxon>
        <taxon>Proteales</taxon>
        <taxon>Proteaceae</taxon>
        <taxon>Protea</taxon>
    </lineage>
</organism>
<comment type="caution">
    <text evidence="2">The sequence shown here is derived from an EMBL/GenBank/DDBJ whole genome shotgun (WGS) entry which is preliminary data.</text>
</comment>
<evidence type="ECO:0000256" key="1">
    <source>
        <dbReference type="SAM" id="MobiDB-lite"/>
    </source>
</evidence>
<protein>
    <submittedName>
        <fullName evidence="2">Uncharacterized protein</fullName>
    </submittedName>
</protein>